<sequence>MLELEHGFRVVDCHARLHAGPGRPVRGRTIDGEDLEREMHQAGVVRAVVFPGPQKGEQGYLRANNAVARQAIERPFIAFARIDGPRDPGDGATSALRNFTSSRAEWQTSPEDIEQYAYDDRFHGFKLDPTQDGLPDGDVLDVLDDVGLPVLVHGGRGFTPTELAASLLDREFPVVLAHFGGHPLDRELMGDAIDLLDSYDDLYLDTAAVRYRELLERAIREHPDRVLFGSGAPATHPNVAVMEMLTLDVTEDAMTKVFGRNPSRVIPGLDSE</sequence>
<dbReference type="InterPro" id="IPR032466">
    <property type="entry name" value="Metal_Hydrolase"/>
</dbReference>
<evidence type="ECO:0000259" key="1">
    <source>
        <dbReference type="Pfam" id="PF04909"/>
    </source>
</evidence>
<reference evidence="2 3" key="1">
    <citation type="submission" date="2016-10" db="EMBL/GenBank/DDBJ databases">
        <authorList>
            <person name="de Groot N.N."/>
        </authorList>
    </citation>
    <scope>NUCLEOTIDE SEQUENCE [LARGE SCALE GENOMIC DNA]</scope>
    <source>
        <strain evidence="2 3">CGMCC 1.5337</strain>
    </source>
</reference>
<dbReference type="GO" id="GO:0016787">
    <property type="term" value="F:hydrolase activity"/>
    <property type="evidence" value="ECO:0007669"/>
    <property type="project" value="InterPro"/>
</dbReference>
<dbReference type="STRING" id="355548.SAMN04487945_1243"/>
<name>A0A1I0NY60_9EURY</name>
<dbReference type="Proteomes" id="UP000198518">
    <property type="component" value="Unassembled WGS sequence"/>
</dbReference>
<gene>
    <name evidence="2" type="ORF">SAMN04487945_1243</name>
</gene>
<dbReference type="Gene3D" id="3.20.20.140">
    <property type="entry name" value="Metal-dependent hydrolases"/>
    <property type="match status" value="1"/>
</dbReference>
<organism evidence="2 3">
    <name type="scientific">Halobacterium jilantaiense</name>
    <dbReference type="NCBI Taxonomy" id="355548"/>
    <lineage>
        <taxon>Archaea</taxon>
        <taxon>Methanobacteriati</taxon>
        <taxon>Methanobacteriota</taxon>
        <taxon>Stenosarchaea group</taxon>
        <taxon>Halobacteria</taxon>
        <taxon>Halobacteriales</taxon>
        <taxon>Halobacteriaceae</taxon>
        <taxon>Halobacterium</taxon>
    </lineage>
</organism>
<accession>A0A1I0NY60</accession>
<keyword evidence="3" id="KW-1185">Reference proteome</keyword>
<dbReference type="EMBL" id="FOJA01000001">
    <property type="protein sequence ID" value="SEW06770.1"/>
    <property type="molecule type" value="Genomic_DNA"/>
</dbReference>
<dbReference type="OrthoDB" id="259294at2157"/>
<feature type="domain" description="Amidohydrolase-related" evidence="1">
    <location>
        <begin position="11"/>
        <end position="265"/>
    </location>
</feature>
<dbReference type="Pfam" id="PF04909">
    <property type="entry name" value="Amidohydro_2"/>
    <property type="match status" value="1"/>
</dbReference>
<proteinExistence type="predicted"/>
<dbReference type="RefSeq" id="WP_089668488.1">
    <property type="nucleotide sequence ID" value="NZ_FOJA01000001.1"/>
</dbReference>
<protein>
    <recommendedName>
        <fullName evidence="1">Amidohydrolase-related domain-containing protein</fullName>
    </recommendedName>
</protein>
<evidence type="ECO:0000313" key="3">
    <source>
        <dbReference type="Proteomes" id="UP000198518"/>
    </source>
</evidence>
<dbReference type="SUPFAM" id="SSF51556">
    <property type="entry name" value="Metallo-dependent hydrolases"/>
    <property type="match status" value="1"/>
</dbReference>
<dbReference type="InterPro" id="IPR006680">
    <property type="entry name" value="Amidohydro-rel"/>
</dbReference>
<dbReference type="AlphaFoldDB" id="A0A1I0NY60"/>
<evidence type="ECO:0000313" key="2">
    <source>
        <dbReference type="EMBL" id="SEW06770.1"/>
    </source>
</evidence>